<accession>A0A010ZZP0</accession>
<evidence type="ECO:0000313" key="2">
    <source>
        <dbReference type="EMBL" id="EXG82692.1"/>
    </source>
</evidence>
<dbReference type="SUPFAM" id="SSF51110">
    <property type="entry name" value="alpha-D-mannose-specific plant lectins"/>
    <property type="match status" value="1"/>
</dbReference>
<comment type="caution">
    <text evidence="2">The sequence shown here is derived from an EMBL/GenBank/DDBJ whole genome shotgun (WGS) entry which is preliminary data.</text>
</comment>
<keyword evidence="2" id="KW-0430">Lectin</keyword>
<reference evidence="2 3" key="1">
    <citation type="submission" date="2013-07" db="EMBL/GenBank/DDBJ databases">
        <authorList>
            <consortium name="DOE Joint Genome Institute"/>
            <person name="Eisen J."/>
            <person name="Huntemann M."/>
            <person name="Han J."/>
            <person name="Chen A."/>
            <person name="Kyrpides N."/>
            <person name="Mavromatis K."/>
            <person name="Markowitz V."/>
            <person name="Palaniappan K."/>
            <person name="Ivanova N."/>
            <person name="Schaumberg A."/>
            <person name="Pati A."/>
            <person name="Liolios K."/>
            <person name="Nordberg H.P."/>
            <person name="Cantor M.N."/>
            <person name="Hua S.X."/>
            <person name="Woyke T."/>
        </authorList>
    </citation>
    <scope>NUCLEOTIDE SEQUENCE [LARGE SCALE GENOMIC DNA]</scope>
    <source>
        <strain evidence="2 3">DSM 44712</strain>
    </source>
</reference>
<dbReference type="GO" id="GO:0030246">
    <property type="term" value="F:carbohydrate binding"/>
    <property type="evidence" value="ECO:0007669"/>
    <property type="project" value="UniProtKB-KW"/>
</dbReference>
<dbReference type="Gene3D" id="2.90.10.10">
    <property type="entry name" value="Bulb-type lectin domain"/>
    <property type="match status" value="2"/>
</dbReference>
<evidence type="ECO:0000313" key="3">
    <source>
        <dbReference type="Proteomes" id="UP000021053"/>
    </source>
</evidence>
<keyword evidence="3" id="KW-1185">Reference proteome</keyword>
<dbReference type="InterPro" id="IPR001480">
    <property type="entry name" value="Bulb-type_lectin_dom"/>
</dbReference>
<name>A0A010ZZP0_9ACTN</name>
<dbReference type="RefSeq" id="WP_035852630.1">
    <property type="nucleotide sequence ID" value="NZ_KK073874.1"/>
</dbReference>
<dbReference type="AlphaFoldDB" id="A0A010ZZP0"/>
<proteinExistence type="predicted"/>
<dbReference type="HOGENOM" id="CLU_1530109_0_0_11"/>
<dbReference type="PROSITE" id="PS50927">
    <property type="entry name" value="BULB_LECTIN"/>
    <property type="match status" value="1"/>
</dbReference>
<dbReference type="Proteomes" id="UP000021053">
    <property type="component" value="Unassembled WGS sequence"/>
</dbReference>
<evidence type="ECO:0000259" key="1">
    <source>
        <dbReference type="PROSITE" id="PS50927"/>
    </source>
</evidence>
<dbReference type="InterPro" id="IPR036426">
    <property type="entry name" value="Bulb-type_lectin_dom_sf"/>
</dbReference>
<gene>
    <name evidence="2" type="ORF">CryarDRAFT_3892</name>
</gene>
<protein>
    <submittedName>
        <fullName evidence="2">D-mannose binding lectin</fullName>
    </submittedName>
</protein>
<sequence>MSRFSSTGKKPRITRLSAAVVLGALFAVAAWVSPAAAIGLGQCWNTTYKGVSLHVCDADQWLTTGNSWYFGNSRLTMQTDGNLVIYNQRTGRAAWSTGTHGTRANRMDFHGNGRFNPMIVRDDRTGQVYWNSSPNSTCPSDNRTVLALQSDSNFVMYCYQNGTFGRAIWASGTVY</sequence>
<dbReference type="SMART" id="SM00108">
    <property type="entry name" value="B_lectin"/>
    <property type="match status" value="1"/>
</dbReference>
<feature type="domain" description="Bulb-type lectin" evidence="1">
    <location>
        <begin position="53"/>
        <end position="169"/>
    </location>
</feature>
<dbReference type="EMBL" id="JFBT01000001">
    <property type="protein sequence ID" value="EXG82692.1"/>
    <property type="molecule type" value="Genomic_DNA"/>
</dbReference>
<organism evidence="2 3">
    <name type="scientific">Cryptosporangium arvum DSM 44712</name>
    <dbReference type="NCBI Taxonomy" id="927661"/>
    <lineage>
        <taxon>Bacteria</taxon>
        <taxon>Bacillati</taxon>
        <taxon>Actinomycetota</taxon>
        <taxon>Actinomycetes</taxon>
        <taxon>Cryptosporangiales</taxon>
        <taxon>Cryptosporangiaceae</taxon>
        <taxon>Cryptosporangium</taxon>
    </lineage>
</organism>